<proteinExistence type="predicted"/>
<dbReference type="EC" id="2.1.1.33" evidence="3"/>
<evidence type="ECO:0000313" key="8">
    <source>
        <dbReference type="EMBL" id="MCX2524950.1"/>
    </source>
</evidence>
<reference evidence="8" key="1">
    <citation type="submission" date="2022-11" db="EMBL/GenBank/DDBJ databases">
        <title>Larsenimonas rhizosphaerae sp. nov., isolated from a tidal mudflat.</title>
        <authorList>
            <person name="Lee S.D."/>
            <person name="Kim I.S."/>
        </authorList>
    </citation>
    <scope>NUCLEOTIDE SEQUENCE</scope>
    <source>
        <strain evidence="8">GH2-1</strain>
    </source>
</reference>
<dbReference type="AlphaFoldDB" id="A0AA41ZI07"/>
<keyword evidence="9" id="KW-1185">Reference proteome</keyword>
<dbReference type="Gene3D" id="3.40.50.150">
    <property type="entry name" value="Vaccinia Virus protein VP39"/>
    <property type="match status" value="1"/>
</dbReference>
<dbReference type="Proteomes" id="UP001165678">
    <property type="component" value="Unassembled WGS sequence"/>
</dbReference>
<dbReference type="SUPFAM" id="SSF53335">
    <property type="entry name" value="S-adenosyl-L-methionine-dependent methyltransferases"/>
    <property type="match status" value="1"/>
</dbReference>
<gene>
    <name evidence="8" type="ORF">OQ287_11920</name>
</gene>
<dbReference type="InterPro" id="IPR003358">
    <property type="entry name" value="tRNA_(Gua-N-7)_MeTrfase_Trmb"/>
</dbReference>
<evidence type="ECO:0000256" key="5">
    <source>
        <dbReference type="ARBA" id="ARBA00022679"/>
    </source>
</evidence>
<evidence type="ECO:0000256" key="1">
    <source>
        <dbReference type="ARBA" id="ARBA00000142"/>
    </source>
</evidence>
<keyword evidence="4 8" id="KW-0489">Methyltransferase</keyword>
<evidence type="ECO:0000256" key="6">
    <source>
        <dbReference type="ARBA" id="ARBA00022691"/>
    </source>
</evidence>
<evidence type="ECO:0000256" key="4">
    <source>
        <dbReference type="ARBA" id="ARBA00022603"/>
    </source>
</evidence>
<protein>
    <recommendedName>
        <fullName evidence="3">tRNA (guanine(46)-N(7))-methyltransferase</fullName>
        <ecNumber evidence="3">2.1.1.33</ecNumber>
    </recommendedName>
</protein>
<name>A0AA41ZI07_9GAMM</name>
<keyword evidence="5" id="KW-0808">Transferase</keyword>
<comment type="caution">
    <text evidence="8">The sequence shown here is derived from an EMBL/GenBank/DDBJ whole genome shotgun (WGS) entry which is preliminary data.</text>
</comment>
<dbReference type="PROSITE" id="PS51625">
    <property type="entry name" value="SAM_MT_TRMB"/>
    <property type="match status" value="1"/>
</dbReference>
<dbReference type="RefSeq" id="WP_265896575.1">
    <property type="nucleotide sequence ID" value="NZ_JAPIVE010000003.1"/>
</dbReference>
<evidence type="ECO:0000256" key="3">
    <source>
        <dbReference type="ARBA" id="ARBA00011977"/>
    </source>
</evidence>
<dbReference type="CDD" id="cd02440">
    <property type="entry name" value="AdoMet_MTases"/>
    <property type="match status" value="1"/>
</dbReference>
<evidence type="ECO:0000313" key="9">
    <source>
        <dbReference type="Proteomes" id="UP001165678"/>
    </source>
</evidence>
<organism evidence="8 9">
    <name type="scientific">Larsenimonas rhizosphaerae</name>
    <dbReference type="NCBI Taxonomy" id="2944682"/>
    <lineage>
        <taxon>Bacteria</taxon>
        <taxon>Pseudomonadati</taxon>
        <taxon>Pseudomonadota</taxon>
        <taxon>Gammaproteobacteria</taxon>
        <taxon>Oceanospirillales</taxon>
        <taxon>Halomonadaceae</taxon>
        <taxon>Larsenimonas</taxon>
    </lineage>
</organism>
<accession>A0AA41ZI07</accession>
<comment type="function">
    <text evidence="2">Catalyzes the formation of N(7)-methylguanine at position 46 (m7G46) in tRNA.</text>
</comment>
<evidence type="ECO:0000256" key="2">
    <source>
        <dbReference type="ARBA" id="ARBA00003015"/>
    </source>
</evidence>
<keyword evidence="7" id="KW-0819">tRNA processing</keyword>
<dbReference type="EMBL" id="JAPIVE010000003">
    <property type="protein sequence ID" value="MCX2524950.1"/>
    <property type="molecule type" value="Genomic_DNA"/>
</dbReference>
<dbReference type="InterPro" id="IPR029063">
    <property type="entry name" value="SAM-dependent_MTases_sf"/>
</dbReference>
<dbReference type="Pfam" id="PF02390">
    <property type="entry name" value="Methyltransf_4"/>
    <property type="match status" value="1"/>
</dbReference>
<comment type="catalytic activity">
    <reaction evidence="1">
        <text>guanosine(46) in tRNA + S-adenosyl-L-methionine = N(7)-methylguanosine(46) in tRNA + S-adenosyl-L-homocysteine</text>
        <dbReference type="Rhea" id="RHEA:42708"/>
        <dbReference type="Rhea" id="RHEA-COMP:10188"/>
        <dbReference type="Rhea" id="RHEA-COMP:10189"/>
        <dbReference type="ChEBI" id="CHEBI:57856"/>
        <dbReference type="ChEBI" id="CHEBI:59789"/>
        <dbReference type="ChEBI" id="CHEBI:74269"/>
        <dbReference type="ChEBI" id="CHEBI:74480"/>
        <dbReference type="EC" id="2.1.1.33"/>
    </reaction>
</comment>
<dbReference type="GO" id="GO:0008176">
    <property type="term" value="F:tRNA (guanine(46)-N7)-methyltransferase activity"/>
    <property type="evidence" value="ECO:0007669"/>
    <property type="project" value="UniProtKB-EC"/>
</dbReference>
<sequence length="236" mass="26589">MQGNSSSISTSQHTVHEHLATRVQRALSAPWQRPIADHSREAFERAQRWREYHGGPLILDSGCGVGISTRRLSALYPDNCVIGIDRSADRLSRQHGALADNAFLIRADLVDFWRLALAAGWQPSRHYILYPNPYPKPGHLKLRWHGHPVFPALLALGGEVEVRSNWRIYVEEFAQAMTMAGAVTALPAVECWAPNGDFMTPFERKYHDSGQSLWRMRATLSWQPSLMPTDGVINKV</sequence>
<keyword evidence="6" id="KW-0949">S-adenosyl-L-methionine</keyword>
<evidence type="ECO:0000256" key="7">
    <source>
        <dbReference type="ARBA" id="ARBA00022694"/>
    </source>
</evidence>